<reference evidence="8" key="1">
    <citation type="submission" date="2021-01" db="EMBL/GenBank/DDBJ databases">
        <authorList>
            <person name="Bezrukov I."/>
        </authorList>
    </citation>
    <scope>NUCLEOTIDE SEQUENCE</scope>
</reference>
<feature type="domain" description="RWP-RK" evidence="7">
    <location>
        <begin position="143"/>
        <end position="227"/>
    </location>
</feature>
<evidence type="ECO:0000256" key="3">
    <source>
        <dbReference type="ARBA" id="ARBA00023054"/>
    </source>
</evidence>
<gene>
    <name evidence="8" type="ORF">AARE701A_LOCUS22544</name>
</gene>
<evidence type="ECO:0000259" key="7">
    <source>
        <dbReference type="PROSITE" id="PS51519"/>
    </source>
</evidence>
<comment type="function">
    <text evidence="1">Putative transcription factor.</text>
</comment>
<evidence type="ECO:0000313" key="9">
    <source>
        <dbReference type="Proteomes" id="UP000682877"/>
    </source>
</evidence>
<keyword evidence="4" id="KW-0238">DNA-binding</keyword>
<dbReference type="GO" id="GO:0003677">
    <property type="term" value="F:DNA binding"/>
    <property type="evidence" value="ECO:0007669"/>
    <property type="project" value="UniProtKB-KW"/>
</dbReference>
<keyword evidence="5" id="KW-0804">Transcription</keyword>
<sequence length="278" mass="32267">MADQKPLMIWSEANNYESFLQEDIFSFLDQSLSIDPHSSFINPFKDFQTQTWFSFQDSIVNPISTTFAADHTFLASLDLEAISSTFSLDIMSGWWNENNGNYNNQVEPILDDISRTNTMGDPKMGKILHEDVNTTIKEKTSQKRIIMKRRYREDGVINSLSREMMKQYFYMPITKAAKELNIGVTLLKKRCRELGIPRWPHRKLTSLNALIANLKDLLGNTEGKTPKSKLRNALELLEMEKKMIEEVPDLEFGDKTKRLRQACFKAKYKRRRLFSSSS</sequence>
<keyword evidence="6" id="KW-0539">Nucleus</keyword>
<dbReference type="Pfam" id="PF02042">
    <property type="entry name" value="RWP-RK"/>
    <property type="match status" value="1"/>
</dbReference>
<evidence type="ECO:0000256" key="6">
    <source>
        <dbReference type="ARBA" id="ARBA00023242"/>
    </source>
</evidence>
<dbReference type="GO" id="GO:0003700">
    <property type="term" value="F:DNA-binding transcription factor activity"/>
    <property type="evidence" value="ECO:0007669"/>
    <property type="project" value="InterPro"/>
</dbReference>
<evidence type="ECO:0000256" key="5">
    <source>
        <dbReference type="ARBA" id="ARBA00023163"/>
    </source>
</evidence>
<evidence type="ECO:0000313" key="8">
    <source>
        <dbReference type="EMBL" id="CAE6263123.1"/>
    </source>
</evidence>
<dbReference type="InterPro" id="IPR003035">
    <property type="entry name" value="RWP-RK_dom"/>
</dbReference>
<evidence type="ECO:0000256" key="4">
    <source>
        <dbReference type="ARBA" id="ARBA00023125"/>
    </source>
</evidence>
<evidence type="ECO:0000256" key="1">
    <source>
        <dbReference type="ARBA" id="ARBA00004049"/>
    </source>
</evidence>
<dbReference type="PROSITE" id="PS51519">
    <property type="entry name" value="RWP_RK"/>
    <property type="match status" value="1"/>
</dbReference>
<keyword evidence="2" id="KW-0805">Transcription regulation</keyword>
<keyword evidence="3" id="KW-0175">Coiled coil</keyword>
<dbReference type="PANTHER" id="PTHR46373:SF32">
    <property type="entry name" value="PROTEIN RKD3"/>
    <property type="match status" value="1"/>
</dbReference>
<keyword evidence="9" id="KW-1185">Reference proteome</keyword>
<dbReference type="Proteomes" id="UP000682877">
    <property type="component" value="Chromosome 8"/>
</dbReference>
<evidence type="ECO:0000256" key="2">
    <source>
        <dbReference type="ARBA" id="ARBA00023015"/>
    </source>
</evidence>
<dbReference type="InterPro" id="IPR044607">
    <property type="entry name" value="RKD-like"/>
</dbReference>
<name>A0A8S2B808_ARAAE</name>
<proteinExistence type="predicted"/>
<organism evidence="8 9">
    <name type="scientific">Arabidopsis arenosa</name>
    <name type="common">Sand rock-cress</name>
    <name type="synonym">Cardaminopsis arenosa</name>
    <dbReference type="NCBI Taxonomy" id="38785"/>
    <lineage>
        <taxon>Eukaryota</taxon>
        <taxon>Viridiplantae</taxon>
        <taxon>Streptophyta</taxon>
        <taxon>Embryophyta</taxon>
        <taxon>Tracheophyta</taxon>
        <taxon>Spermatophyta</taxon>
        <taxon>Magnoliopsida</taxon>
        <taxon>eudicotyledons</taxon>
        <taxon>Gunneridae</taxon>
        <taxon>Pentapetalae</taxon>
        <taxon>rosids</taxon>
        <taxon>malvids</taxon>
        <taxon>Brassicales</taxon>
        <taxon>Brassicaceae</taxon>
        <taxon>Camelineae</taxon>
        <taxon>Arabidopsis</taxon>
    </lineage>
</organism>
<dbReference type="EMBL" id="LR999458">
    <property type="protein sequence ID" value="CAE6263123.1"/>
    <property type="molecule type" value="Genomic_DNA"/>
</dbReference>
<dbReference type="AlphaFoldDB" id="A0A8S2B808"/>
<protein>
    <recommendedName>
        <fullName evidence="7">RWP-RK domain-containing protein</fullName>
    </recommendedName>
</protein>
<dbReference type="PANTHER" id="PTHR46373">
    <property type="entry name" value="PROTEIN RKD4"/>
    <property type="match status" value="1"/>
</dbReference>
<accession>A0A8S2B808</accession>